<evidence type="ECO:0000256" key="1">
    <source>
        <dbReference type="ARBA" id="ARBA00006594"/>
    </source>
</evidence>
<keyword evidence="3" id="KW-0489">Methyltransferase</keyword>
<comment type="caution">
    <text evidence="3">The sequence shown here is derived from an EMBL/GenBank/DDBJ whole genome shotgun (WGS) entry which is preliminary data.</text>
</comment>
<feature type="domain" description="DNA methylase adenine-specific" evidence="2">
    <location>
        <begin position="101"/>
        <end position="205"/>
    </location>
</feature>
<comment type="similarity">
    <text evidence="1">Belongs to the N(4)/N(6)-methyltransferase family.</text>
</comment>
<dbReference type="Gene3D" id="3.40.50.150">
    <property type="entry name" value="Vaccinia Virus protein VP39"/>
    <property type="match status" value="1"/>
</dbReference>
<keyword evidence="3" id="KW-0808">Transferase</keyword>
<evidence type="ECO:0000313" key="4">
    <source>
        <dbReference type="Proteomes" id="UP001597299"/>
    </source>
</evidence>
<dbReference type="InterPro" id="IPR029063">
    <property type="entry name" value="SAM-dependent_MTases_sf"/>
</dbReference>
<reference evidence="4" key="1">
    <citation type="journal article" date="2019" name="Int. J. Syst. Evol. Microbiol.">
        <title>The Global Catalogue of Microorganisms (GCM) 10K type strain sequencing project: providing services to taxonomists for standard genome sequencing and annotation.</title>
        <authorList>
            <consortium name="The Broad Institute Genomics Platform"/>
            <consortium name="The Broad Institute Genome Sequencing Center for Infectious Disease"/>
            <person name="Wu L."/>
            <person name="Ma J."/>
        </authorList>
    </citation>
    <scope>NUCLEOTIDE SEQUENCE [LARGE SCALE GENOMIC DNA]</scope>
    <source>
        <strain evidence="4">CCM 7435</strain>
    </source>
</reference>
<dbReference type="SUPFAM" id="SSF53335">
    <property type="entry name" value="S-adenosyl-L-methionine-dependent methyltransferases"/>
    <property type="match status" value="1"/>
</dbReference>
<sequence>MSPNAHHIRNIVKLLESARYRHDMYRLFSDCMEAMAILFANAVDLRQRDAREARYLEIVRHYERDVIETFPKILAEVTLAMEAAPGDVLGAVFGQLELHNTARGQFFTPYEVCRLMARMQIGDGAHLREIVERNGFAMAQEPACGAGAMVIALAQEMQDAGVNYQQHLHVTAIDVDPRAVHMAYVQFSLMHIPAVVIVGNSLTLEEREHWYTPAHVLGGWNMRLARRGAEDACRAIEVRPASPEPVATPAPAPILPSPAKAAQLTLF</sequence>
<gene>
    <name evidence="3" type="ORF">ACFSNC_26220</name>
</gene>
<organism evidence="3 4">
    <name type="scientific">Ancylobacter oerskovii</name>
    <dbReference type="NCBI Taxonomy" id="459519"/>
    <lineage>
        <taxon>Bacteria</taxon>
        <taxon>Pseudomonadati</taxon>
        <taxon>Pseudomonadota</taxon>
        <taxon>Alphaproteobacteria</taxon>
        <taxon>Hyphomicrobiales</taxon>
        <taxon>Xanthobacteraceae</taxon>
        <taxon>Ancylobacter</taxon>
    </lineage>
</organism>
<dbReference type="InterPro" id="IPR003356">
    <property type="entry name" value="DNA_methylase_A-5"/>
</dbReference>
<dbReference type="GO" id="GO:0032259">
    <property type="term" value="P:methylation"/>
    <property type="evidence" value="ECO:0007669"/>
    <property type="project" value="UniProtKB-KW"/>
</dbReference>
<dbReference type="EMBL" id="JBHUHD010000005">
    <property type="protein sequence ID" value="MFD2143847.1"/>
    <property type="molecule type" value="Genomic_DNA"/>
</dbReference>
<dbReference type="GO" id="GO:0008168">
    <property type="term" value="F:methyltransferase activity"/>
    <property type="evidence" value="ECO:0007669"/>
    <property type="project" value="UniProtKB-KW"/>
</dbReference>
<evidence type="ECO:0000313" key="3">
    <source>
        <dbReference type="EMBL" id="MFD2143847.1"/>
    </source>
</evidence>
<proteinExistence type="inferred from homology"/>
<dbReference type="Pfam" id="PF02384">
    <property type="entry name" value="N6_Mtase"/>
    <property type="match status" value="1"/>
</dbReference>
<accession>A0ABW4Z6P5</accession>
<name>A0ABW4Z6P5_9HYPH</name>
<dbReference type="RefSeq" id="WP_213355281.1">
    <property type="nucleotide sequence ID" value="NZ_JAHBGB010000043.1"/>
</dbReference>
<dbReference type="Proteomes" id="UP001597299">
    <property type="component" value="Unassembled WGS sequence"/>
</dbReference>
<protein>
    <submittedName>
        <fullName evidence="3">N-6 DNA methylase</fullName>
    </submittedName>
</protein>
<evidence type="ECO:0000259" key="2">
    <source>
        <dbReference type="Pfam" id="PF02384"/>
    </source>
</evidence>
<keyword evidence="4" id="KW-1185">Reference proteome</keyword>
<dbReference type="PRINTS" id="PR00507">
    <property type="entry name" value="N12N6MTFRASE"/>
</dbReference>